<dbReference type="InterPro" id="IPR000477">
    <property type="entry name" value="RT_dom"/>
</dbReference>
<keyword evidence="3" id="KW-1185">Reference proteome</keyword>
<comment type="caution">
    <text evidence="2">The sequence shown here is derived from an EMBL/GenBank/DDBJ whole genome shotgun (WGS) entry which is preliminary data.</text>
</comment>
<dbReference type="EMBL" id="BGZK01000621">
    <property type="protein sequence ID" value="GBP53343.1"/>
    <property type="molecule type" value="Genomic_DNA"/>
</dbReference>
<dbReference type="Proteomes" id="UP000299102">
    <property type="component" value="Unassembled WGS sequence"/>
</dbReference>
<organism evidence="2 3">
    <name type="scientific">Eumeta variegata</name>
    <name type="common">Bagworm moth</name>
    <name type="synonym">Eumeta japonica</name>
    <dbReference type="NCBI Taxonomy" id="151549"/>
    <lineage>
        <taxon>Eukaryota</taxon>
        <taxon>Metazoa</taxon>
        <taxon>Ecdysozoa</taxon>
        <taxon>Arthropoda</taxon>
        <taxon>Hexapoda</taxon>
        <taxon>Insecta</taxon>
        <taxon>Pterygota</taxon>
        <taxon>Neoptera</taxon>
        <taxon>Endopterygota</taxon>
        <taxon>Lepidoptera</taxon>
        <taxon>Glossata</taxon>
        <taxon>Ditrysia</taxon>
        <taxon>Tineoidea</taxon>
        <taxon>Psychidae</taxon>
        <taxon>Oiketicinae</taxon>
        <taxon>Eumeta</taxon>
    </lineage>
</organism>
<dbReference type="AlphaFoldDB" id="A0A4C1WQS9"/>
<name>A0A4C1WQS9_EUMVA</name>
<protein>
    <recommendedName>
        <fullName evidence="1">Reverse transcriptase domain-containing protein</fullName>
    </recommendedName>
</protein>
<evidence type="ECO:0000313" key="3">
    <source>
        <dbReference type="Proteomes" id="UP000299102"/>
    </source>
</evidence>
<dbReference type="OrthoDB" id="414730at2759"/>
<accession>A0A4C1WQS9</accession>
<proteinExistence type="predicted"/>
<evidence type="ECO:0000313" key="2">
    <source>
        <dbReference type="EMBL" id="GBP53343.1"/>
    </source>
</evidence>
<evidence type="ECO:0000259" key="1">
    <source>
        <dbReference type="PROSITE" id="PS50878"/>
    </source>
</evidence>
<reference evidence="2 3" key="1">
    <citation type="journal article" date="2019" name="Commun. Biol.">
        <title>The bagworm genome reveals a unique fibroin gene that provides high tensile strength.</title>
        <authorList>
            <person name="Kono N."/>
            <person name="Nakamura H."/>
            <person name="Ohtoshi R."/>
            <person name="Tomita M."/>
            <person name="Numata K."/>
            <person name="Arakawa K."/>
        </authorList>
    </citation>
    <scope>NUCLEOTIDE SEQUENCE [LARGE SCALE GENOMIC DNA]</scope>
</reference>
<dbReference type="PROSITE" id="PS50878">
    <property type="entry name" value="RT_POL"/>
    <property type="match status" value="1"/>
</dbReference>
<feature type="domain" description="Reverse transcriptase" evidence="1">
    <location>
        <begin position="1"/>
        <end position="92"/>
    </location>
</feature>
<sequence>MGVLQGLVFEPFLFLVYIDDLPHLVKNGHGMVLFADDTFLLFKIDRHQPAFDEERYIRAVYDLRSMTSHREKIKVIDILTLASQYIYENLVYVKRHIESFQKRNDIHNINTRHKNDLAAHKNRLSSRSLPVPSLDVTDLLPPAFPAWKEAQLSASERGITSRRRV</sequence>
<gene>
    <name evidence="2" type="ORF">EVAR_46600_1</name>
</gene>